<organism evidence="9 10">
    <name type="scientific">Paenibacillus aquistagni</name>
    <dbReference type="NCBI Taxonomy" id="1852522"/>
    <lineage>
        <taxon>Bacteria</taxon>
        <taxon>Bacillati</taxon>
        <taxon>Bacillota</taxon>
        <taxon>Bacilli</taxon>
        <taxon>Bacillales</taxon>
        <taxon>Paenibacillaceae</taxon>
        <taxon>Paenibacillus</taxon>
    </lineage>
</organism>
<comment type="subcellular location">
    <subcellularLocation>
        <location evidence="1 7">Cell membrane</location>
        <topology evidence="1 7">Multi-pass membrane protein</topology>
    </subcellularLocation>
</comment>
<evidence type="ECO:0000256" key="3">
    <source>
        <dbReference type="ARBA" id="ARBA00022475"/>
    </source>
</evidence>
<dbReference type="CDD" id="cd06261">
    <property type="entry name" value="TM_PBP2"/>
    <property type="match status" value="1"/>
</dbReference>
<keyword evidence="10" id="KW-1185">Reference proteome</keyword>
<keyword evidence="2 7" id="KW-0813">Transport</keyword>
<keyword evidence="4 7" id="KW-0812">Transmembrane</keyword>
<sequence>MHERGWKNGIFSLINNTLLLLIGLATVFPIYYTVILSFTDPVEYYQRSLILWPRDWTLDAYKHLLSNGLFVSSISVSVFLATVGTALSLLVTGGMAYAVSRKRLRFRKAMMIMVLITFLFTPGLVPLYLVVRNLGLIDSVWSLILPSLTSAWYVLLMKGFFDSIPESLEEAAMIDGCNDIGVFWRIILPLSLPALVAFGLFFAVGYWNTYFNALMFINDQKMWPLQVLLQNMLVDPTTMGSGSGGGFAFHVNRQVPTETLKMAAVVIATIPIMLVYPFLQKHFAKGAMVGSVKG</sequence>
<dbReference type="OrthoDB" id="9810086at2"/>
<evidence type="ECO:0000256" key="2">
    <source>
        <dbReference type="ARBA" id="ARBA00022448"/>
    </source>
</evidence>
<gene>
    <name evidence="9" type="ORF">SAMN06295960_2915</name>
</gene>
<dbReference type="STRING" id="1852522.SAMN06295960_2915"/>
<feature type="transmembrane region" description="Helical" evidence="7">
    <location>
        <begin position="182"/>
        <end position="207"/>
    </location>
</feature>
<evidence type="ECO:0000313" key="10">
    <source>
        <dbReference type="Proteomes" id="UP000193834"/>
    </source>
</evidence>
<evidence type="ECO:0000313" key="9">
    <source>
        <dbReference type="EMBL" id="SMG48262.1"/>
    </source>
</evidence>
<feature type="transmembrane region" description="Helical" evidence="7">
    <location>
        <begin position="143"/>
        <end position="161"/>
    </location>
</feature>
<evidence type="ECO:0000256" key="7">
    <source>
        <dbReference type="RuleBase" id="RU363032"/>
    </source>
</evidence>
<dbReference type="RefSeq" id="WP_085495211.1">
    <property type="nucleotide sequence ID" value="NZ_FXAZ01000004.1"/>
</dbReference>
<protein>
    <submittedName>
        <fullName evidence="9">Carbohydrate ABC transporter membrane protein 2, CUT1 family</fullName>
    </submittedName>
</protein>
<keyword evidence="5 7" id="KW-1133">Transmembrane helix</keyword>
<accession>A0A1X7L4U5</accession>
<comment type="similarity">
    <text evidence="7">Belongs to the binding-protein-dependent transport system permease family.</text>
</comment>
<evidence type="ECO:0000256" key="4">
    <source>
        <dbReference type="ARBA" id="ARBA00022692"/>
    </source>
</evidence>
<dbReference type="Proteomes" id="UP000193834">
    <property type="component" value="Unassembled WGS sequence"/>
</dbReference>
<dbReference type="AlphaFoldDB" id="A0A1X7L4U5"/>
<dbReference type="Pfam" id="PF00528">
    <property type="entry name" value="BPD_transp_1"/>
    <property type="match status" value="1"/>
</dbReference>
<dbReference type="EMBL" id="FXAZ01000004">
    <property type="protein sequence ID" value="SMG48262.1"/>
    <property type="molecule type" value="Genomic_DNA"/>
</dbReference>
<feature type="transmembrane region" description="Helical" evidence="7">
    <location>
        <begin position="260"/>
        <end position="279"/>
    </location>
</feature>
<feature type="transmembrane region" description="Helical" evidence="7">
    <location>
        <begin position="12"/>
        <end position="32"/>
    </location>
</feature>
<evidence type="ECO:0000259" key="8">
    <source>
        <dbReference type="PROSITE" id="PS50928"/>
    </source>
</evidence>
<dbReference type="SUPFAM" id="SSF161098">
    <property type="entry name" value="MetI-like"/>
    <property type="match status" value="1"/>
</dbReference>
<feature type="domain" description="ABC transmembrane type-1" evidence="8">
    <location>
        <begin position="74"/>
        <end position="279"/>
    </location>
</feature>
<keyword evidence="3" id="KW-1003">Cell membrane</keyword>
<feature type="transmembrane region" description="Helical" evidence="7">
    <location>
        <begin position="74"/>
        <end position="99"/>
    </location>
</feature>
<dbReference type="GO" id="GO:0055085">
    <property type="term" value="P:transmembrane transport"/>
    <property type="evidence" value="ECO:0007669"/>
    <property type="project" value="InterPro"/>
</dbReference>
<dbReference type="PROSITE" id="PS50928">
    <property type="entry name" value="ABC_TM1"/>
    <property type="match status" value="1"/>
</dbReference>
<evidence type="ECO:0000256" key="1">
    <source>
        <dbReference type="ARBA" id="ARBA00004651"/>
    </source>
</evidence>
<evidence type="ECO:0000256" key="6">
    <source>
        <dbReference type="ARBA" id="ARBA00023136"/>
    </source>
</evidence>
<dbReference type="InterPro" id="IPR000515">
    <property type="entry name" value="MetI-like"/>
</dbReference>
<dbReference type="Gene3D" id="1.10.3720.10">
    <property type="entry name" value="MetI-like"/>
    <property type="match status" value="1"/>
</dbReference>
<evidence type="ECO:0000256" key="5">
    <source>
        <dbReference type="ARBA" id="ARBA00022989"/>
    </source>
</evidence>
<keyword evidence="6 7" id="KW-0472">Membrane</keyword>
<dbReference type="PANTHER" id="PTHR43744:SF9">
    <property type="entry name" value="POLYGALACTURONAN_RHAMNOGALACTURONAN TRANSPORT SYSTEM PERMEASE PROTEIN YTCP"/>
    <property type="match status" value="1"/>
</dbReference>
<dbReference type="PANTHER" id="PTHR43744">
    <property type="entry name" value="ABC TRANSPORTER PERMEASE PROTEIN MG189-RELATED-RELATED"/>
    <property type="match status" value="1"/>
</dbReference>
<reference evidence="9 10" key="1">
    <citation type="submission" date="2017-04" db="EMBL/GenBank/DDBJ databases">
        <authorList>
            <person name="Afonso C.L."/>
            <person name="Miller P.J."/>
            <person name="Scott M.A."/>
            <person name="Spackman E."/>
            <person name="Goraichik I."/>
            <person name="Dimitrov K.M."/>
            <person name="Suarez D.L."/>
            <person name="Swayne D.E."/>
        </authorList>
    </citation>
    <scope>NUCLEOTIDE SEQUENCE [LARGE SCALE GENOMIC DNA]</scope>
    <source>
        <strain evidence="9 10">11</strain>
    </source>
</reference>
<feature type="transmembrane region" description="Helical" evidence="7">
    <location>
        <begin position="111"/>
        <end position="131"/>
    </location>
</feature>
<dbReference type="GO" id="GO:0005886">
    <property type="term" value="C:plasma membrane"/>
    <property type="evidence" value="ECO:0007669"/>
    <property type="project" value="UniProtKB-SubCell"/>
</dbReference>
<name>A0A1X7L4U5_9BACL</name>
<dbReference type="InterPro" id="IPR035906">
    <property type="entry name" value="MetI-like_sf"/>
</dbReference>
<proteinExistence type="inferred from homology"/>